<dbReference type="eggNOG" id="ENOG502SS11">
    <property type="taxonomic scope" value="Eukaryota"/>
</dbReference>
<dbReference type="AlphaFoldDB" id="M3AL29"/>
<dbReference type="PANTHER" id="PTHR37315">
    <property type="entry name" value="UPF0311 PROTEIN BLR7842"/>
    <property type="match status" value="1"/>
</dbReference>
<dbReference type="HOGENOM" id="CLU_096872_2_0_1"/>
<dbReference type="Gene3D" id="2.40.160.20">
    <property type="match status" value="1"/>
</dbReference>
<dbReference type="EMBL" id="KB446556">
    <property type="protein sequence ID" value="EME85261.1"/>
    <property type="molecule type" value="Genomic_DNA"/>
</dbReference>
<dbReference type="OrthoDB" id="2544694at2759"/>
<name>M3AL29_PSEFD</name>
<accession>M3AL29</accession>
<dbReference type="RefSeq" id="XP_007922928.1">
    <property type="nucleotide sequence ID" value="XM_007924737.1"/>
</dbReference>
<evidence type="ECO:0000313" key="1">
    <source>
        <dbReference type="EMBL" id="EME85261.1"/>
    </source>
</evidence>
<dbReference type="Proteomes" id="UP000016932">
    <property type="component" value="Unassembled WGS sequence"/>
</dbReference>
<organism evidence="1 2">
    <name type="scientific">Pseudocercospora fijiensis (strain CIRAD86)</name>
    <name type="common">Black leaf streak disease fungus</name>
    <name type="synonym">Mycosphaerella fijiensis</name>
    <dbReference type="NCBI Taxonomy" id="383855"/>
    <lineage>
        <taxon>Eukaryota</taxon>
        <taxon>Fungi</taxon>
        <taxon>Dikarya</taxon>
        <taxon>Ascomycota</taxon>
        <taxon>Pezizomycotina</taxon>
        <taxon>Dothideomycetes</taxon>
        <taxon>Dothideomycetidae</taxon>
        <taxon>Mycosphaerellales</taxon>
        <taxon>Mycosphaerellaceae</taxon>
        <taxon>Pseudocercospora</taxon>
    </lineage>
</organism>
<sequence length="143" mass="15619">PTPPALEFLYTAYADCLNTIYETQGPKGIRQAIPIVGGNFTGPRLQGKILDLGADWGLKDPQTGIFSADTRYNLQTDDGANLFLQTSGPSVPGGGLHLRVVIETGDAKYYWLNNVVAIGVLRPVEMREDGFSLRIDVWHVSLD</sequence>
<dbReference type="STRING" id="383855.M3AL29"/>
<evidence type="ECO:0000313" key="2">
    <source>
        <dbReference type="Proteomes" id="UP000016932"/>
    </source>
</evidence>
<protein>
    <submittedName>
        <fullName evidence="1">Uncharacterized protein</fullName>
    </submittedName>
</protein>
<proteinExistence type="predicted"/>
<dbReference type="PANTHER" id="PTHR37315:SF1">
    <property type="entry name" value="UPF0311 PROTEIN BLR7842"/>
    <property type="match status" value="1"/>
</dbReference>
<keyword evidence="2" id="KW-1185">Reference proteome</keyword>
<feature type="non-terminal residue" evidence="1">
    <location>
        <position position="143"/>
    </location>
</feature>
<dbReference type="Pfam" id="PF11578">
    <property type="entry name" value="DUF3237"/>
    <property type="match status" value="1"/>
</dbReference>
<dbReference type="KEGG" id="pfj:MYCFIDRAFT_122611"/>
<dbReference type="GeneID" id="19330484"/>
<dbReference type="VEuPathDB" id="FungiDB:MYCFIDRAFT_122611"/>
<dbReference type="InterPro" id="IPR020915">
    <property type="entry name" value="UPF0311"/>
</dbReference>
<reference evidence="1 2" key="1">
    <citation type="journal article" date="2012" name="PLoS Pathog.">
        <title>Diverse lifestyles and strategies of plant pathogenesis encoded in the genomes of eighteen Dothideomycetes fungi.</title>
        <authorList>
            <person name="Ohm R.A."/>
            <person name="Feau N."/>
            <person name="Henrissat B."/>
            <person name="Schoch C.L."/>
            <person name="Horwitz B.A."/>
            <person name="Barry K.W."/>
            <person name="Condon B.J."/>
            <person name="Copeland A.C."/>
            <person name="Dhillon B."/>
            <person name="Glaser F."/>
            <person name="Hesse C.N."/>
            <person name="Kosti I."/>
            <person name="LaButti K."/>
            <person name="Lindquist E.A."/>
            <person name="Lucas S."/>
            <person name="Salamov A.A."/>
            <person name="Bradshaw R.E."/>
            <person name="Ciuffetti L."/>
            <person name="Hamelin R.C."/>
            <person name="Kema G.H.J."/>
            <person name="Lawrence C."/>
            <person name="Scott J.A."/>
            <person name="Spatafora J.W."/>
            <person name="Turgeon B.G."/>
            <person name="de Wit P.J.G.M."/>
            <person name="Zhong S."/>
            <person name="Goodwin S.B."/>
            <person name="Grigoriev I.V."/>
        </authorList>
    </citation>
    <scope>NUCLEOTIDE SEQUENCE [LARGE SCALE GENOMIC DNA]</scope>
    <source>
        <strain evidence="1 2">CIRAD86</strain>
    </source>
</reference>
<gene>
    <name evidence="1" type="ORF">MYCFIDRAFT_122611</name>
</gene>
<feature type="non-terminal residue" evidence="1">
    <location>
        <position position="1"/>
    </location>
</feature>